<gene>
    <name evidence="15" type="ORF">ACN42_g3912</name>
</gene>
<feature type="region of interest" description="Disordered" evidence="13">
    <location>
        <begin position="238"/>
        <end position="266"/>
    </location>
</feature>
<comment type="subcellular location">
    <subcellularLocation>
        <location evidence="4">Nucleus</location>
    </subcellularLocation>
</comment>
<evidence type="ECO:0000256" key="5">
    <source>
        <dbReference type="ARBA" id="ARBA00006045"/>
    </source>
</evidence>
<dbReference type="Pfam" id="PF00149">
    <property type="entry name" value="Metallophos"/>
    <property type="match status" value="1"/>
</dbReference>
<feature type="compositionally biased region" description="Low complexity" evidence="13">
    <location>
        <begin position="433"/>
        <end position="446"/>
    </location>
</feature>
<keyword evidence="8" id="KW-0378">Hydrolase</keyword>
<dbReference type="SMART" id="SM01124">
    <property type="entry name" value="DBR1"/>
    <property type="match status" value="1"/>
</dbReference>
<comment type="caution">
    <text evidence="15">The sequence shown here is derived from an EMBL/GenBank/DDBJ whole genome shotgun (WGS) entry which is preliminary data.</text>
</comment>
<keyword evidence="16" id="KW-1185">Reference proteome</keyword>
<evidence type="ECO:0000256" key="6">
    <source>
        <dbReference type="ARBA" id="ARBA00022664"/>
    </source>
</evidence>
<dbReference type="PANTHER" id="PTHR12849:SF0">
    <property type="entry name" value="LARIAT DEBRANCHING ENZYME"/>
    <property type="match status" value="1"/>
</dbReference>
<reference evidence="15 16" key="1">
    <citation type="submission" date="2015-10" db="EMBL/GenBank/DDBJ databases">
        <title>Genome sequencing of Penicillium freii.</title>
        <authorList>
            <person name="Nguyen H.D."/>
            <person name="Visagie C.M."/>
            <person name="Seifert K.A."/>
        </authorList>
    </citation>
    <scope>NUCLEOTIDE SEQUENCE [LARGE SCALE GENOMIC DNA]</scope>
    <source>
        <strain evidence="15 16">DAOM 242723</strain>
    </source>
</reference>
<dbReference type="GO" id="GO:0008419">
    <property type="term" value="F:RNA lariat debranching enzyme activity"/>
    <property type="evidence" value="ECO:0007669"/>
    <property type="project" value="TreeGrafter"/>
</dbReference>
<evidence type="ECO:0000256" key="3">
    <source>
        <dbReference type="ARBA" id="ARBA00001954"/>
    </source>
</evidence>
<keyword evidence="7" id="KW-0479">Metal-binding</keyword>
<keyword evidence="10" id="KW-0408">Iron</keyword>
<feature type="compositionally biased region" description="Gly residues" evidence="13">
    <location>
        <begin position="698"/>
        <end position="718"/>
    </location>
</feature>
<evidence type="ECO:0000313" key="15">
    <source>
        <dbReference type="EMBL" id="KUM63183.1"/>
    </source>
</evidence>
<dbReference type="Pfam" id="PF05011">
    <property type="entry name" value="DBR1"/>
    <property type="match status" value="1"/>
</dbReference>
<evidence type="ECO:0000256" key="11">
    <source>
        <dbReference type="ARBA" id="ARBA00023211"/>
    </source>
</evidence>
<feature type="region of interest" description="Disordered" evidence="13">
    <location>
        <begin position="485"/>
        <end position="508"/>
    </location>
</feature>
<feature type="region of interest" description="Disordered" evidence="13">
    <location>
        <begin position="433"/>
        <end position="473"/>
    </location>
</feature>
<evidence type="ECO:0000256" key="2">
    <source>
        <dbReference type="ARBA" id="ARBA00001947"/>
    </source>
</evidence>
<evidence type="ECO:0000256" key="7">
    <source>
        <dbReference type="ARBA" id="ARBA00022723"/>
    </source>
</evidence>
<dbReference type="STRING" id="48697.A0A124GS35"/>
<organism evidence="15 16">
    <name type="scientific">Penicillium freii</name>
    <dbReference type="NCBI Taxonomy" id="48697"/>
    <lineage>
        <taxon>Eukaryota</taxon>
        <taxon>Fungi</taxon>
        <taxon>Dikarya</taxon>
        <taxon>Ascomycota</taxon>
        <taxon>Pezizomycotina</taxon>
        <taxon>Eurotiomycetes</taxon>
        <taxon>Eurotiomycetidae</taxon>
        <taxon>Eurotiales</taxon>
        <taxon>Aspergillaceae</taxon>
        <taxon>Penicillium</taxon>
    </lineage>
</organism>
<dbReference type="PANTHER" id="PTHR12849">
    <property type="entry name" value="RNA LARIAT DEBRANCHING ENZYME"/>
    <property type="match status" value="1"/>
</dbReference>
<keyword evidence="9" id="KW-0862">Zinc</keyword>
<dbReference type="SUPFAM" id="SSF56300">
    <property type="entry name" value="Metallo-dependent phosphatases"/>
    <property type="match status" value="1"/>
</dbReference>
<sequence>MAPVRIAVEGCGHGSLNDIYETVDRKATEKGWDSVDLVIIGGDFQALRNANDATCLSVPDKFKQIGDFHEYYSGARAAPYLTLFIGGNHEASNHLSELYYGGWVAPNIYFMGAANIVRFGPLRISGMSGIWKGYDYRKPHYERLPYNRDDVSSIYHIREVDVRKLLQVRTQVDIGLSHDWPKGIEKLGDFATLFRKKSGFKADSDSGKLGSVAARQALNHLRPAYWLSAHLHVRYTANVPHDPPRADSTPLSPPNPDVPASDTNNEAVVPRSNVNTKTLAGHHLLGTATGDEQSRIKAWNEFGDKARRAEKEKRDQDEFMRLFRARQPKVPRNITFTETAKIGRGPIQTFVRGADGEKVEPAPVDSENIESLDKVSQGNSPVNTSSEAVVATQQSLSAETTEDIKTTKLVKTTQDVNVTNDVADNIDKISISTSPSSAASVKSPPTEKALPKADISLNWADDRSPDPWWSDGVDDRTRAVEAELPTSLEKSCVPKATPKNPSSEFLPPPETIKNLVTQFLTLDKPHNHDDFVELLEIEPVSEHDDAAVESPLRLMYDKEWLAITRAFADELEFGGNPKGSVPAHKGYEFYQRRIAEEEEWVHENVVKAGLLNIPTDFIPTAPVYDPGVSINTREQPKEYTNPQTSAFCNLIGIENKFDMSEEDRQARMEAGPRPDEPRHFQGNRGGRGGRGRGRGGRGARGGRGPGRGGYGGRGGRGNSGPSTQSADTCIYFPNYFYQHQIKEEKYSEDWEINKKGSASSVNRTRASSMATTNSTTRPMMLRNQVDLKADSLLISGESQLDI</sequence>
<dbReference type="GO" id="GO:0005634">
    <property type="term" value="C:nucleus"/>
    <property type="evidence" value="ECO:0007669"/>
    <property type="project" value="UniProtKB-SubCell"/>
</dbReference>
<dbReference type="GO" id="GO:0046872">
    <property type="term" value="F:metal ion binding"/>
    <property type="evidence" value="ECO:0007669"/>
    <property type="project" value="UniProtKB-KW"/>
</dbReference>
<keyword evidence="6" id="KW-0507">mRNA processing</keyword>
<feature type="compositionally biased region" description="Basic residues" evidence="13">
    <location>
        <begin position="687"/>
        <end position="697"/>
    </location>
</feature>
<comment type="similarity">
    <text evidence="5">Belongs to the lariat debranching enzyme family.</text>
</comment>
<dbReference type="CDD" id="cd00844">
    <property type="entry name" value="MPP_Dbr1_N"/>
    <property type="match status" value="1"/>
</dbReference>
<protein>
    <recommendedName>
        <fullName evidence="14">Lariat debranching enzyme C-terminal domain-containing protein</fullName>
    </recommendedName>
</protein>
<dbReference type="OrthoDB" id="407609at2759"/>
<feature type="region of interest" description="Disordered" evidence="13">
    <location>
        <begin position="661"/>
        <end position="725"/>
    </location>
</feature>
<evidence type="ECO:0000259" key="14">
    <source>
        <dbReference type="SMART" id="SM01124"/>
    </source>
</evidence>
<evidence type="ECO:0000256" key="10">
    <source>
        <dbReference type="ARBA" id="ARBA00023004"/>
    </source>
</evidence>
<comment type="cofactor">
    <cofactor evidence="2">
        <name>Zn(2+)</name>
        <dbReference type="ChEBI" id="CHEBI:29105"/>
    </cofactor>
</comment>
<keyword evidence="11" id="KW-0464">Manganese</keyword>
<feature type="domain" description="Lariat debranching enzyme C-terminal" evidence="14">
    <location>
        <begin position="506"/>
        <end position="657"/>
    </location>
</feature>
<dbReference type="InterPro" id="IPR029052">
    <property type="entry name" value="Metallo-depent_PP-like"/>
</dbReference>
<dbReference type="InterPro" id="IPR004843">
    <property type="entry name" value="Calcineurin-like_PHP"/>
</dbReference>
<accession>A0A124GS35</accession>
<evidence type="ECO:0000256" key="12">
    <source>
        <dbReference type="ARBA" id="ARBA00023242"/>
    </source>
</evidence>
<evidence type="ECO:0000256" key="1">
    <source>
        <dbReference type="ARBA" id="ARBA00001936"/>
    </source>
</evidence>
<dbReference type="Proteomes" id="UP000055045">
    <property type="component" value="Unassembled WGS sequence"/>
</dbReference>
<comment type="cofactor">
    <cofactor evidence="3">
        <name>Fe(2+)</name>
        <dbReference type="ChEBI" id="CHEBI:29033"/>
    </cofactor>
</comment>
<name>A0A124GS35_PENFR</name>
<comment type="cofactor">
    <cofactor evidence="1">
        <name>Mn(2+)</name>
        <dbReference type="ChEBI" id="CHEBI:29035"/>
    </cofactor>
</comment>
<dbReference type="GO" id="GO:0000398">
    <property type="term" value="P:mRNA splicing, via spliceosome"/>
    <property type="evidence" value="ECO:0007669"/>
    <property type="project" value="TreeGrafter"/>
</dbReference>
<evidence type="ECO:0000256" key="13">
    <source>
        <dbReference type="SAM" id="MobiDB-lite"/>
    </source>
</evidence>
<evidence type="ECO:0000313" key="16">
    <source>
        <dbReference type="Proteomes" id="UP000055045"/>
    </source>
</evidence>
<proteinExistence type="inferred from homology"/>
<evidence type="ECO:0000256" key="4">
    <source>
        <dbReference type="ARBA" id="ARBA00004123"/>
    </source>
</evidence>
<dbReference type="InterPro" id="IPR041816">
    <property type="entry name" value="Dbr1_N"/>
</dbReference>
<keyword evidence="12" id="KW-0539">Nucleus</keyword>
<dbReference type="InterPro" id="IPR007708">
    <property type="entry name" value="DBR1_C"/>
</dbReference>
<dbReference type="AlphaFoldDB" id="A0A124GS35"/>
<dbReference type="EMBL" id="LLXE01000080">
    <property type="protein sequence ID" value="KUM63183.1"/>
    <property type="molecule type" value="Genomic_DNA"/>
</dbReference>
<evidence type="ECO:0000256" key="8">
    <source>
        <dbReference type="ARBA" id="ARBA00022801"/>
    </source>
</evidence>
<evidence type="ECO:0000256" key="9">
    <source>
        <dbReference type="ARBA" id="ARBA00022833"/>
    </source>
</evidence>
<feature type="compositionally biased region" description="Basic and acidic residues" evidence="13">
    <location>
        <begin position="661"/>
        <end position="679"/>
    </location>
</feature>